<accession>A0A916WN62</accession>
<evidence type="ECO:0000313" key="1">
    <source>
        <dbReference type="EMBL" id="GGB18363.1"/>
    </source>
</evidence>
<sequence length="187" mass="20056">MSQPRHSPVPLDAAALDRLALRYVERFATTRGKLADYLRRKMRERGWQGEPADPEAIAARMAERGYIDDRLFAEAQARSLTRRGLGAGRVALALRQARVGEADAASVAPAVAAAALDSALAFARRRRIGPFAAAPAERPQREKQIAAMVRAGHGFALARRIAAAAPGDLSQIDAELAAGCCDEDEPC</sequence>
<name>A0A916WN62_9SPHN</name>
<dbReference type="AlphaFoldDB" id="A0A916WN62"/>
<organism evidence="1 2">
    <name type="scientific">Sphingomonas metalli</name>
    <dbReference type="NCBI Taxonomy" id="1779358"/>
    <lineage>
        <taxon>Bacteria</taxon>
        <taxon>Pseudomonadati</taxon>
        <taxon>Pseudomonadota</taxon>
        <taxon>Alphaproteobacteria</taxon>
        <taxon>Sphingomonadales</taxon>
        <taxon>Sphingomonadaceae</taxon>
        <taxon>Sphingomonas</taxon>
    </lineage>
</organism>
<comment type="caution">
    <text evidence="1">The sequence shown here is derived from an EMBL/GenBank/DDBJ whole genome shotgun (WGS) entry which is preliminary data.</text>
</comment>
<reference evidence="1" key="2">
    <citation type="submission" date="2020-09" db="EMBL/GenBank/DDBJ databases">
        <authorList>
            <person name="Sun Q."/>
            <person name="Zhou Y."/>
        </authorList>
    </citation>
    <scope>NUCLEOTIDE SEQUENCE</scope>
    <source>
        <strain evidence="1">CGMCC 1.15330</strain>
    </source>
</reference>
<dbReference type="Proteomes" id="UP000623067">
    <property type="component" value="Unassembled WGS sequence"/>
</dbReference>
<dbReference type="EMBL" id="BMIH01000001">
    <property type="protein sequence ID" value="GGB18363.1"/>
    <property type="molecule type" value="Genomic_DNA"/>
</dbReference>
<dbReference type="RefSeq" id="WP_188657068.1">
    <property type="nucleotide sequence ID" value="NZ_BMIH01000001.1"/>
</dbReference>
<reference evidence="1" key="1">
    <citation type="journal article" date="2014" name="Int. J. Syst. Evol. Microbiol.">
        <title>Complete genome sequence of Corynebacterium casei LMG S-19264T (=DSM 44701T), isolated from a smear-ripened cheese.</title>
        <authorList>
            <consortium name="US DOE Joint Genome Institute (JGI-PGF)"/>
            <person name="Walter F."/>
            <person name="Albersmeier A."/>
            <person name="Kalinowski J."/>
            <person name="Ruckert C."/>
        </authorList>
    </citation>
    <scope>NUCLEOTIDE SEQUENCE</scope>
    <source>
        <strain evidence="1">CGMCC 1.15330</strain>
    </source>
</reference>
<protein>
    <submittedName>
        <fullName evidence="1">Recombinase RecX</fullName>
    </submittedName>
</protein>
<keyword evidence="2" id="KW-1185">Reference proteome</keyword>
<gene>
    <name evidence="1" type="ORF">GCM10011380_04900</name>
</gene>
<evidence type="ECO:0000313" key="2">
    <source>
        <dbReference type="Proteomes" id="UP000623067"/>
    </source>
</evidence>
<proteinExistence type="predicted"/>